<comment type="caution">
    <text evidence="2">The sequence shown here is derived from an EMBL/GenBank/DDBJ whole genome shotgun (WGS) entry which is preliminary data.</text>
</comment>
<evidence type="ECO:0000313" key="2">
    <source>
        <dbReference type="EMBL" id="PIL36516.1"/>
    </source>
</evidence>
<dbReference type="Pfam" id="PF13508">
    <property type="entry name" value="Acetyltransf_7"/>
    <property type="match status" value="1"/>
</dbReference>
<dbReference type="CDD" id="cd04301">
    <property type="entry name" value="NAT_SF"/>
    <property type="match status" value="1"/>
</dbReference>
<dbReference type="SUPFAM" id="SSF55729">
    <property type="entry name" value="Acyl-CoA N-acyltransferases (Nat)"/>
    <property type="match status" value="1"/>
</dbReference>
<evidence type="ECO:0000313" key="3">
    <source>
        <dbReference type="Proteomes" id="UP000230002"/>
    </source>
</evidence>
<dbReference type="PROSITE" id="PS51186">
    <property type="entry name" value="GNAT"/>
    <property type="match status" value="1"/>
</dbReference>
<dbReference type="InterPro" id="IPR016181">
    <property type="entry name" value="Acyl_CoA_acyltransferase"/>
</dbReference>
<sequence>MAIIKARNEQAPLLAGGRRHRVLIRYVATKDVEKGKAAEVEPLRYSEVSRAARESFNAIDSDSLYRYFRDGDHTPFFSIREKFQMRATFSDAVHRRKIFTVGHGSAVCYYGVPGDKERRLTSWVKKAVRLTQPAELSKRKNEFSETAQRLAQSTFGEQMLDMIEIRGLAVSTKRQGRGYGTALVEAIHAIADEQGRAIWLVTGDAVGFYETLGYIMIREHWIGTGNPAWNGPPVPVRIVYEDIINHPLQMVRGPQPTVNDRRNVPRH</sequence>
<feature type="domain" description="N-acetyltransferase" evidence="1">
    <location>
        <begin position="107"/>
        <end position="235"/>
    </location>
</feature>
<dbReference type="OrthoDB" id="2744543at2759"/>
<protein>
    <recommendedName>
        <fullName evidence="1">N-acetyltransferase domain-containing protein</fullName>
    </recommendedName>
</protein>
<name>A0A2G8SRW9_9APHY</name>
<dbReference type="STRING" id="1077348.A0A2G8SRW9"/>
<dbReference type="GO" id="GO:0016747">
    <property type="term" value="F:acyltransferase activity, transferring groups other than amino-acyl groups"/>
    <property type="evidence" value="ECO:0007669"/>
    <property type="project" value="InterPro"/>
</dbReference>
<accession>A0A2G8SRW9</accession>
<dbReference type="Proteomes" id="UP000230002">
    <property type="component" value="Unassembled WGS sequence"/>
</dbReference>
<evidence type="ECO:0000259" key="1">
    <source>
        <dbReference type="PROSITE" id="PS51186"/>
    </source>
</evidence>
<proteinExistence type="predicted"/>
<dbReference type="EMBL" id="AYKW01000001">
    <property type="protein sequence ID" value="PIL36516.1"/>
    <property type="molecule type" value="Genomic_DNA"/>
</dbReference>
<organism evidence="2 3">
    <name type="scientific">Ganoderma sinense ZZ0214-1</name>
    <dbReference type="NCBI Taxonomy" id="1077348"/>
    <lineage>
        <taxon>Eukaryota</taxon>
        <taxon>Fungi</taxon>
        <taxon>Dikarya</taxon>
        <taxon>Basidiomycota</taxon>
        <taxon>Agaricomycotina</taxon>
        <taxon>Agaricomycetes</taxon>
        <taxon>Polyporales</taxon>
        <taxon>Polyporaceae</taxon>
        <taxon>Ganoderma</taxon>
    </lineage>
</organism>
<dbReference type="Gene3D" id="3.40.630.30">
    <property type="match status" value="1"/>
</dbReference>
<keyword evidence="3" id="KW-1185">Reference proteome</keyword>
<dbReference type="AlphaFoldDB" id="A0A2G8SRW9"/>
<dbReference type="InterPro" id="IPR000182">
    <property type="entry name" value="GNAT_dom"/>
</dbReference>
<gene>
    <name evidence="2" type="ORF">GSI_00205</name>
</gene>
<reference evidence="2 3" key="1">
    <citation type="journal article" date="2015" name="Sci. Rep.">
        <title>Chromosome-level genome map provides insights into diverse defense mechanisms in the medicinal fungus Ganoderma sinense.</title>
        <authorList>
            <person name="Zhu Y."/>
            <person name="Xu J."/>
            <person name="Sun C."/>
            <person name="Zhou S."/>
            <person name="Xu H."/>
            <person name="Nelson D.R."/>
            <person name="Qian J."/>
            <person name="Song J."/>
            <person name="Luo H."/>
            <person name="Xiang L."/>
            <person name="Li Y."/>
            <person name="Xu Z."/>
            <person name="Ji A."/>
            <person name="Wang L."/>
            <person name="Lu S."/>
            <person name="Hayward A."/>
            <person name="Sun W."/>
            <person name="Li X."/>
            <person name="Schwartz D.C."/>
            <person name="Wang Y."/>
            <person name="Chen S."/>
        </authorList>
    </citation>
    <scope>NUCLEOTIDE SEQUENCE [LARGE SCALE GENOMIC DNA]</scope>
    <source>
        <strain evidence="2 3">ZZ0214-1</strain>
    </source>
</reference>